<dbReference type="GO" id="GO:0051536">
    <property type="term" value="F:iron-sulfur cluster binding"/>
    <property type="evidence" value="ECO:0007669"/>
    <property type="project" value="UniProtKB-KW"/>
</dbReference>
<comment type="caution">
    <text evidence="7">The sequence shown here is derived from an EMBL/GenBank/DDBJ whole genome shotgun (WGS) entry which is preliminary data.</text>
</comment>
<evidence type="ECO:0000256" key="3">
    <source>
        <dbReference type="ARBA" id="ARBA00023002"/>
    </source>
</evidence>
<keyword evidence="3" id="KW-0560">Oxidoreductase</keyword>
<dbReference type="PROSITE" id="PS51669">
    <property type="entry name" value="4FE4S_MOW_BIS_MGD"/>
    <property type="match status" value="1"/>
</dbReference>
<keyword evidence="4" id="KW-0408">Iron</keyword>
<dbReference type="EMBL" id="JACDQQ010001314">
    <property type="protein sequence ID" value="MBA0086018.1"/>
    <property type="molecule type" value="Genomic_DNA"/>
</dbReference>
<dbReference type="PANTHER" id="PTHR43742:SF6">
    <property type="entry name" value="OXIDOREDUCTASE YYAE-RELATED"/>
    <property type="match status" value="1"/>
</dbReference>
<feature type="domain" description="4Fe-4S Mo/W bis-MGD-type" evidence="6">
    <location>
        <begin position="7"/>
        <end position="64"/>
    </location>
</feature>
<gene>
    <name evidence="7" type="ORF">HRJ53_13550</name>
</gene>
<dbReference type="SUPFAM" id="SSF53706">
    <property type="entry name" value="Formate dehydrogenase/DMSO reductase, domains 1-3"/>
    <property type="match status" value="1"/>
</dbReference>
<dbReference type="GO" id="GO:0016491">
    <property type="term" value="F:oxidoreductase activity"/>
    <property type="evidence" value="ECO:0007669"/>
    <property type="project" value="UniProtKB-KW"/>
</dbReference>
<keyword evidence="1" id="KW-0500">Molybdenum</keyword>
<dbReference type="Gene3D" id="3.40.228.10">
    <property type="entry name" value="Dimethylsulfoxide Reductase, domain 2"/>
    <property type="match status" value="1"/>
</dbReference>
<sequence>MTTSAGPETIRGACGHDCPDTCHWMVDVRDGVAERLYGDPSHPFTRGTLCAKVNHYLERVYHADRVLYPMKRVGAKGDGRFVRVSWDEALNDIASRWLDIANQWGAEAILPYSSAGVQGLIQQASIDMRLFGSMGCSDLDRNICGAVASAGLKATIGVGTGINPEDTVHSRYIVLWGTNTIVTNLHYWPLVREAQSRGAKIVVVDPIRTRTAEAADWHLPIKPGTDAVLALAMMHVMIRDGLVDHDYVSRHAIGYDRLAERAGQYAPREVSQMVGLTPEEMERFAHEYATTQPSLLRPLIGIEHHRNGAMQFRTLACLPVLSGAWKHRGGGLARSTHALHFDVLDVDRVLMPEVYKRGVRTLNMRDLGKDLCDGDLRPSIRALIVYGANPMVSMPNQERIREGLLREDLFTVVHDLFVTETARYADYVLPATSQIEHLDLSPAWGHLYLALNRPAIAPRGESVSNTELFRRLAGALGRREPWLFETDEAMLRAALASGHPWLDGITYERLWNDGYARLNAPPDWRPFANGGFATRSGKAELYSEALRAQGHDPLPWGGDIREQSGL</sequence>
<dbReference type="InterPro" id="IPR006656">
    <property type="entry name" value="Mopterin_OxRdtase"/>
</dbReference>
<evidence type="ECO:0000256" key="1">
    <source>
        <dbReference type="ARBA" id="ARBA00022505"/>
    </source>
</evidence>
<keyword evidence="2" id="KW-0479">Metal-binding</keyword>
<dbReference type="Gene3D" id="3.30.2070.10">
    <property type="entry name" value="Formate dehydrogenase/DMSO reductase"/>
    <property type="match status" value="1"/>
</dbReference>
<dbReference type="Proteomes" id="UP000567293">
    <property type="component" value="Unassembled WGS sequence"/>
</dbReference>
<keyword evidence="8" id="KW-1185">Reference proteome</keyword>
<keyword evidence="5" id="KW-0411">Iron-sulfur</keyword>
<evidence type="ECO:0000256" key="4">
    <source>
        <dbReference type="ARBA" id="ARBA00023004"/>
    </source>
</evidence>
<dbReference type="PANTHER" id="PTHR43742">
    <property type="entry name" value="TRIMETHYLAMINE-N-OXIDE REDUCTASE"/>
    <property type="match status" value="1"/>
</dbReference>
<name>A0A7V8NR98_9BACT</name>
<organism evidence="7 8">
    <name type="scientific">Candidatus Acidiferrum panamense</name>
    <dbReference type="NCBI Taxonomy" id="2741543"/>
    <lineage>
        <taxon>Bacteria</taxon>
        <taxon>Pseudomonadati</taxon>
        <taxon>Acidobacteriota</taxon>
        <taxon>Terriglobia</taxon>
        <taxon>Candidatus Acidiferrales</taxon>
        <taxon>Candidatus Acidiferrum</taxon>
    </lineage>
</organism>
<evidence type="ECO:0000313" key="8">
    <source>
        <dbReference type="Proteomes" id="UP000567293"/>
    </source>
</evidence>
<dbReference type="Gene3D" id="2.20.25.90">
    <property type="entry name" value="ADC-like domains"/>
    <property type="match status" value="1"/>
</dbReference>
<evidence type="ECO:0000313" key="7">
    <source>
        <dbReference type="EMBL" id="MBA0086018.1"/>
    </source>
</evidence>
<dbReference type="CDD" id="cd02766">
    <property type="entry name" value="MopB_3"/>
    <property type="match status" value="1"/>
</dbReference>
<evidence type="ECO:0000256" key="2">
    <source>
        <dbReference type="ARBA" id="ARBA00022723"/>
    </source>
</evidence>
<dbReference type="InterPro" id="IPR006655">
    <property type="entry name" value="Mopterin_OxRdtase_prok_CS"/>
</dbReference>
<evidence type="ECO:0000256" key="5">
    <source>
        <dbReference type="ARBA" id="ARBA00023014"/>
    </source>
</evidence>
<proteinExistence type="predicted"/>
<dbReference type="InterPro" id="IPR006963">
    <property type="entry name" value="Mopterin_OxRdtase_4Fe-4S_dom"/>
</dbReference>
<dbReference type="AlphaFoldDB" id="A0A7V8NR98"/>
<dbReference type="InterPro" id="IPR050612">
    <property type="entry name" value="Prok_Mopterin_Oxidored"/>
</dbReference>
<dbReference type="PROSITE" id="PS00490">
    <property type="entry name" value="MOLYBDOPTERIN_PROK_2"/>
    <property type="match status" value="1"/>
</dbReference>
<feature type="non-terminal residue" evidence="7">
    <location>
        <position position="566"/>
    </location>
</feature>
<dbReference type="Gene3D" id="3.40.50.740">
    <property type="match status" value="1"/>
</dbReference>
<dbReference type="GO" id="GO:0046872">
    <property type="term" value="F:metal ion binding"/>
    <property type="evidence" value="ECO:0007669"/>
    <property type="project" value="UniProtKB-KW"/>
</dbReference>
<evidence type="ECO:0000259" key="6">
    <source>
        <dbReference type="PROSITE" id="PS51669"/>
    </source>
</evidence>
<reference evidence="7" key="1">
    <citation type="submission" date="2020-06" db="EMBL/GenBank/DDBJ databases">
        <title>Legume-microbial interactions unlock mineral nutrients during tropical forest succession.</title>
        <authorList>
            <person name="Epihov D.Z."/>
        </authorList>
    </citation>
    <scope>NUCLEOTIDE SEQUENCE [LARGE SCALE GENOMIC DNA]</scope>
    <source>
        <strain evidence="7">Pan2503</strain>
    </source>
</reference>
<dbReference type="SMART" id="SM00926">
    <property type="entry name" value="Molybdop_Fe4S4"/>
    <property type="match status" value="1"/>
</dbReference>
<dbReference type="Pfam" id="PF04879">
    <property type="entry name" value="Molybdop_Fe4S4"/>
    <property type="match status" value="1"/>
</dbReference>
<dbReference type="Pfam" id="PF00384">
    <property type="entry name" value="Molybdopterin"/>
    <property type="match status" value="1"/>
</dbReference>
<protein>
    <submittedName>
        <fullName evidence="7">Molybdopterin-dependent oxidoreductase</fullName>
    </submittedName>
</protein>
<accession>A0A7V8NR98</accession>